<reference evidence="1 2" key="1">
    <citation type="journal article" date="2015" name="Genome Announc.">
        <title>Expanding the biotechnology potential of lactobacilli through comparative genomics of 213 strains and associated genera.</title>
        <authorList>
            <person name="Sun Z."/>
            <person name="Harris H.M."/>
            <person name="McCann A."/>
            <person name="Guo C."/>
            <person name="Argimon S."/>
            <person name="Zhang W."/>
            <person name="Yang X."/>
            <person name="Jeffery I.B."/>
            <person name="Cooney J.C."/>
            <person name="Kagawa T.F."/>
            <person name="Liu W."/>
            <person name="Song Y."/>
            <person name="Salvetti E."/>
            <person name="Wrobel A."/>
            <person name="Rasinkangas P."/>
            <person name="Parkhill J."/>
            <person name="Rea M.C."/>
            <person name="O'Sullivan O."/>
            <person name="Ritari J."/>
            <person name="Douillard F.P."/>
            <person name="Paul Ross R."/>
            <person name="Yang R."/>
            <person name="Briner A.E."/>
            <person name="Felis G.E."/>
            <person name="de Vos W.M."/>
            <person name="Barrangou R."/>
            <person name="Klaenhammer T.R."/>
            <person name="Caufield P.W."/>
            <person name="Cui Y."/>
            <person name="Zhang H."/>
            <person name="O'Toole P.W."/>
        </authorList>
    </citation>
    <scope>NUCLEOTIDE SEQUENCE [LARGE SCALE GENOMIC DNA]</scope>
    <source>
        <strain evidence="1 2">DSM 16761</strain>
    </source>
</reference>
<dbReference type="EMBL" id="AZFU01000025">
    <property type="protein sequence ID" value="KRM03915.1"/>
    <property type="molecule type" value="Genomic_DNA"/>
</dbReference>
<comment type="caution">
    <text evidence="1">The sequence shown here is derived from an EMBL/GenBank/DDBJ whole genome shotgun (WGS) entry which is preliminary data.</text>
</comment>
<evidence type="ECO:0000313" key="1">
    <source>
        <dbReference type="EMBL" id="KRM03915.1"/>
    </source>
</evidence>
<dbReference type="PATRIC" id="fig|1423767.3.peg.1131"/>
<name>A0A0R1VIQ4_9LACO</name>
<dbReference type="AlphaFoldDB" id="A0A0R1VIQ4"/>
<protein>
    <submittedName>
        <fullName evidence="1">Uncharacterized protein</fullName>
    </submittedName>
</protein>
<sequence>MFKKLTKNVVLNKGIYFKIKNLDLSKPLVEEGGPYICAWSDYVAIVKTKEIEPQKGKNLFHFTSVLN</sequence>
<organism evidence="1 2">
    <name type="scientific">Lactobacillus kitasatonis DSM 16761 = JCM 1039</name>
    <dbReference type="NCBI Taxonomy" id="1423767"/>
    <lineage>
        <taxon>Bacteria</taxon>
        <taxon>Bacillati</taxon>
        <taxon>Bacillota</taxon>
        <taxon>Bacilli</taxon>
        <taxon>Lactobacillales</taxon>
        <taxon>Lactobacillaceae</taxon>
        <taxon>Lactobacillus</taxon>
    </lineage>
</organism>
<gene>
    <name evidence="1" type="ORF">FC59_GL001093</name>
</gene>
<dbReference type="Proteomes" id="UP000051307">
    <property type="component" value="Unassembled WGS sequence"/>
</dbReference>
<evidence type="ECO:0000313" key="2">
    <source>
        <dbReference type="Proteomes" id="UP000051307"/>
    </source>
</evidence>
<accession>A0A0R1VIQ4</accession>
<dbReference type="RefSeq" id="WP_025015059.1">
    <property type="nucleotide sequence ID" value="NZ_AZFU01000025.1"/>
</dbReference>
<proteinExistence type="predicted"/>